<reference evidence="1" key="1">
    <citation type="submission" date="2019-07" db="EMBL/GenBank/DDBJ databases">
        <title>Toxilogical consequences of a new and cryptic species of cyanobacteria (Komarekiella delphini-convector) recovered from the epidermis of a bottlenose dolphin and 1500 ft. in the air.</title>
        <authorList>
            <person name="Brown A.O."/>
            <person name="Dvorak P."/>
            <person name="Villanueva C.D."/>
            <person name="Foss A.J."/>
            <person name="Garvey A.D."/>
            <person name="Gibson Q.A."/>
            <person name="Johansen J.R."/>
            <person name="Casamatta D.A."/>
        </authorList>
    </citation>
    <scope>NUCLEOTIDE SEQUENCE</scope>
    <source>
        <strain evidence="1">SJRDD-AB1</strain>
    </source>
</reference>
<dbReference type="Pfam" id="PF07154">
    <property type="entry name" value="DUF1392"/>
    <property type="match status" value="1"/>
</dbReference>
<accession>A0AA40T595</accession>
<dbReference type="Proteomes" id="UP001165986">
    <property type="component" value="Unassembled WGS sequence"/>
</dbReference>
<organism evidence="1 2">
    <name type="scientific">Komarekiella delphini-convector SJRDD-AB1</name>
    <dbReference type="NCBI Taxonomy" id="2593771"/>
    <lineage>
        <taxon>Bacteria</taxon>
        <taxon>Bacillati</taxon>
        <taxon>Cyanobacteriota</taxon>
        <taxon>Cyanophyceae</taxon>
        <taxon>Nostocales</taxon>
        <taxon>Nostocaceae</taxon>
        <taxon>Komarekiella</taxon>
        <taxon>Komarekiella delphini-convector</taxon>
    </lineage>
</organism>
<evidence type="ECO:0000313" key="1">
    <source>
        <dbReference type="EMBL" id="MBD6620872.1"/>
    </source>
</evidence>
<sequence length="152" mass="17548">MTGAITTLERCWYLSPQWGQQIPPFEARLLERVYLPISKTFGYCCGVEWKDDRWIYAIACNYQVVHATKHQIIGTGNLEITTLEKPAFVPGNRVMLPSLDQGTKQRLILGLQLFNESWFYFVESMSPKLDKTISLENRLIVLPQKDLVRVNV</sequence>
<dbReference type="EMBL" id="VJXY01000089">
    <property type="protein sequence ID" value="MBD6620872.1"/>
    <property type="molecule type" value="Genomic_DNA"/>
</dbReference>
<comment type="caution">
    <text evidence="1">The sequence shown here is derived from an EMBL/GenBank/DDBJ whole genome shotgun (WGS) entry which is preliminary data.</text>
</comment>
<gene>
    <name evidence="1" type="ORF">FNW02_35360</name>
</gene>
<dbReference type="AlphaFoldDB" id="A0AA40T595"/>
<evidence type="ECO:0000313" key="2">
    <source>
        <dbReference type="Proteomes" id="UP001165986"/>
    </source>
</evidence>
<name>A0AA40T595_9NOST</name>
<dbReference type="InterPro" id="IPR009824">
    <property type="entry name" value="DUF1392"/>
</dbReference>
<keyword evidence="2" id="KW-1185">Reference proteome</keyword>
<protein>
    <submittedName>
        <fullName evidence="1">DUF1392 domain-containing protein</fullName>
    </submittedName>
</protein>
<proteinExistence type="predicted"/>
<dbReference type="RefSeq" id="WP_191762186.1">
    <property type="nucleotide sequence ID" value="NZ_VJXY01000089.1"/>
</dbReference>